<evidence type="ECO:0000256" key="9">
    <source>
        <dbReference type="SAM" id="Phobius"/>
    </source>
</evidence>
<keyword evidence="6" id="KW-0201">Cytochrome c-type biogenesis</keyword>
<comment type="similarity">
    <text evidence="3">Belongs to the CcmC/CycZ/HelC family.</text>
</comment>
<evidence type="ECO:0000256" key="2">
    <source>
        <dbReference type="ARBA" id="ARBA00004141"/>
    </source>
</evidence>
<comment type="subcellular location">
    <subcellularLocation>
        <location evidence="2">Membrane</location>
        <topology evidence="2">Multi-pass membrane protein</topology>
    </subcellularLocation>
</comment>
<reference evidence="11 12" key="1">
    <citation type="submission" date="2020-12" db="EMBL/GenBank/DDBJ databases">
        <title>Bacterial novel species Pedobacter sp. SD-b isolated from soil.</title>
        <authorList>
            <person name="Jung H.-Y."/>
        </authorList>
    </citation>
    <scope>NUCLEOTIDE SEQUENCE [LARGE SCALE GENOMIC DNA]</scope>
    <source>
        <strain evidence="11 12">SD-b</strain>
    </source>
</reference>
<evidence type="ECO:0000313" key="12">
    <source>
        <dbReference type="Proteomes" id="UP000660024"/>
    </source>
</evidence>
<dbReference type="EMBL" id="JAEHFY010000003">
    <property type="protein sequence ID" value="MBK0381898.1"/>
    <property type="molecule type" value="Genomic_DNA"/>
</dbReference>
<evidence type="ECO:0000256" key="4">
    <source>
        <dbReference type="ARBA" id="ARBA00016463"/>
    </source>
</evidence>
<evidence type="ECO:0000256" key="7">
    <source>
        <dbReference type="ARBA" id="ARBA00022989"/>
    </source>
</evidence>
<dbReference type="Proteomes" id="UP000660024">
    <property type="component" value="Unassembled WGS sequence"/>
</dbReference>
<evidence type="ECO:0000256" key="8">
    <source>
        <dbReference type="ARBA" id="ARBA00023136"/>
    </source>
</evidence>
<evidence type="ECO:0000259" key="10">
    <source>
        <dbReference type="Pfam" id="PF01578"/>
    </source>
</evidence>
<accession>A0ABS1BGC9</accession>
<feature type="transmembrane region" description="Helical" evidence="9">
    <location>
        <begin position="111"/>
        <end position="130"/>
    </location>
</feature>
<feature type="transmembrane region" description="Helical" evidence="9">
    <location>
        <begin position="187"/>
        <end position="206"/>
    </location>
</feature>
<feature type="transmembrane region" description="Helical" evidence="9">
    <location>
        <begin position="12"/>
        <end position="33"/>
    </location>
</feature>
<keyword evidence="5 9" id="KW-0812">Transmembrane</keyword>
<dbReference type="PANTHER" id="PTHR30071:SF1">
    <property type="entry name" value="CYTOCHROME B_B6 PROTEIN-RELATED"/>
    <property type="match status" value="1"/>
</dbReference>
<dbReference type="PRINTS" id="PR01386">
    <property type="entry name" value="CCMCBIOGNSIS"/>
</dbReference>
<comment type="function">
    <text evidence="1">Required for the export of heme to the periplasm for the biogenesis of c-type cytochromes.</text>
</comment>
<evidence type="ECO:0000256" key="3">
    <source>
        <dbReference type="ARBA" id="ARBA00005840"/>
    </source>
</evidence>
<evidence type="ECO:0000256" key="5">
    <source>
        <dbReference type="ARBA" id="ARBA00022692"/>
    </source>
</evidence>
<gene>
    <name evidence="11" type="primary">ccsA</name>
    <name evidence="11" type="ORF">I5M32_02910</name>
</gene>
<evidence type="ECO:0000256" key="1">
    <source>
        <dbReference type="ARBA" id="ARBA00002442"/>
    </source>
</evidence>
<feature type="transmembrane region" description="Helical" evidence="9">
    <location>
        <begin position="142"/>
        <end position="159"/>
    </location>
</feature>
<name>A0ABS1BGC9_9SPHI</name>
<feature type="transmembrane region" description="Helical" evidence="9">
    <location>
        <begin position="39"/>
        <end position="61"/>
    </location>
</feature>
<feature type="domain" description="Cytochrome c assembly protein" evidence="10">
    <location>
        <begin position="35"/>
        <end position="159"/>
    </location>
</feature>
<dbReference type="InterPro" id="IPR002541">
    <property type="entry name" value="Cyt_c_assembly"/>
</dbReference>
<keyword evidence="8 9" id="KW-0472">Membrane</keyword>
<comment type="caution">
    <text evidence="11">The sequence shown here is derived from an EMBL/GenBank/DDBJ whole genome shotgun (WGS) entry which is preliminary data.</text>
</comment>
<feature type="transmembrane region" description="Helical" evidence="9">
    <location>
        <begin position="73"/>
        <end position="99"/>
    </location>
</feature>
<dbReference type="PANTHER" id="PTHR30071">
    <property type="entry name" value="HEME EXPORTER PROTEIN C"/>
    <property type="match status" value="1"/>
</dbReference>
<sequence length="221" mass="25235">MYKSWWKILASVLVLYTVVGGLLINVPTLPILHESIRNLYFHVPMWFSMIVIYTVSVVYSIKYLNSSNENHDLVAVESVNVGLIFGFVGLTSGMIWAKFTWGDYWPNDPKLNSAAIATLMYLAYVVLRSSIDEEQKRAKISAIYNIFAYPVMVVLLFVLPRLTDSLHPGNGGNPGFGTYDLDSNMRLVFYPAVIGWILISVWLMTIRYRIRILENKNNQIN</sequence>
<keyword evidence="12" id="KW-1185">Reference proteome</keyword>
<keyword evidence="7 9" id="KW-1133">Transmembrane helix</keyword>
<protein>
    <recommendedName>
        <fullName evidence="4">Heme exporter protein C</fullName>
    </recommendedName>
</protein>
<evidence type="ECO:0000256" key="6">
    <source>
        <dbReference type="ARBA" id="ARBA00022748"/>
    </source>
</evidence>
<dbReference type="Pfam" id="PF01578">
    <property type="entry name" value="Cytochrom_C_asm"/>
    <property type="match status" value="1"/>
</dbReference>
<dbReference type="RefSeq" id="WP_200584731.1">
    <property type="nucleotide sequence ID" value="NZ_JAEHFY010000003.1"/>
</dbReference>
<organism evidence="11 12">
    <name type="scientific">Pedobacter segetis</name>
    <dbReference type="NCBI Taxonomy" id="2793069"/>
    <lineage>
        <taxon>Bacteria</taxon>
        <taxon>Pseudomonadati</taxon>
        <taxon>Bacteroidota</taxon>
        <taxon>Sphingobacteriia</taxon>
        <taxon>Sphingobacteriales</taxon>
        <taxon>Sphingobacteriaceae</taxon>
        <taxon>Pedobacter</taxon>
    </lineage>
</organism>
<dbReference type="InterPro" id="IPR003557">
    <property type="entry name" value="Cyt_c_biogenesis_CcmC"/>
</dbReference>
<proteinExistence type="inferred from homology"/>
<evidence type="ECO:0000313" key="11">
    <source>
        <dbReference type="EMBL" id="MBK0381898.1"/>
    </source>
</evidence>
<dbReference type="InterPro" id="IPR045062">
    <property type="entry name" value="Cyt_c_biogenesis_CcsA/CcmC"/>
</dbReference>